<accession>A0A0V0H2K3</accession>
<dbReference type="EMBL" id="GEDG01026323">
    <property type="protein sequence ID" value="JAP14613.1"/>
    <property type="molecule type" value="Transcribed_RNA"/>
</dbReference>
<sequence length="88" mass="10428">MRSHGFNLHLVNTYKMPPTFLLQHTRNYFPVFIIRVMLSPFRRIRPNCLLVFFFTLTSSASSRTKFIYSSKPMIRPSILRSFCSKSHI</sequence>
<protein>
    <submittedName>
        <fullName evidence="1">Putative ovule protein</fullName>
    </submittedName>
</protein>
<dbReference type="AlphaFoldDB" id="A0A0V0H2K3"/>
<proteinExistence type="predicted"/>
<reference evidence="1" key="1">
    <citation type="submission" date="2015-12" db="EMBL/GenBank/DDBJ databases">
        <title>Gene expression during late stages of embryo sac development: a critical building block for successful pollen-pistil interactions.</title>
        <authorList>
            <person name="Liu Y."/>
            <person name="Joly V."/>
            <person name="Sabar M."/>
            <person name="Matton D.P."/>
        </authorList>
    </citation>
    <scope>NUCLEOTIDE SEQUENCE</scope>
</reference>
<organism evidence="1">
    <name type="scientific">Solanum chacoense</name>
    <name type="common">Chaco potato</name>
    <dbReference type="NCBI Taxonomy" id="4108"/>
    <lineage>
        <taxon>Eukaryota</taxon>
        <taxon>Viridiplantae</taxon>
        <taxon>Streptophyta</taxon>
        <taxon>Embryophyta</taxon>
        <taxon>Tracheophyta</taxon>
        <taxon>Spermatophyta</taxon>
        <taxon>Magnoliopsida</taxon>
        <taxon>eudicotyledons</taxon>
        <taxon>Gunneridae</taxon>
        <taxon>Pentapetalae</taxon>
        <taxon>asterids</taxon>
        <taxon>lamiids</taxon>
        <taxon>Solanales</taxon>
        <taxon>Solanaceae</taxon>
        <taxon>Solanoideae</taxon>
        <taxon>Solaneae</taxon>
        <taxon>Solanum</taxon>
    </lineage>
</organism>
<evidence type="ECO:0000313" key="1">
    <source>
        <dbReference type="EMBL" id="JAP14613.1"/>
    </source>
</evidence>
<name>A0A0V0H2K3_SOLCH</name>